<feature type="transmembrane region" description="Helical" evidence="7">
    <location>
        <begin position="6"/>
        <end position="23"/>
    </location>
</feature>
<protein>
    <submittedName>
        <fullName evidence="8">Cytochrome P450 2U1</fullName>
    </submittedName>
</protein>
<dbReference type="EMBL" id="MTYJ01000069">
    <property type="protein sequence ID" value="OQV16872.1"/>
    <property type="molecule type" value="Genomic_DNA"/>
</dbReference>
<dbReference type="InterPro" id="IPR036396">
    <property type="entry name" value="Cyt_P450_sf"/>
</dbReference>
<dbReference type="InterPro" id="IPR001128">
    <property type="entry name" value="Cyt_P450"/>
</dbReference>
<dbReference type="GO" id="GO:0005506">
    <property type="term" value="F:iron ion binding"/>
    <property type="evidence" value="ECO:0007669"/>
    <property type="project" value="InterPro"/>
</dbReference>
<dbReference type="PRINTS" id="PR00463">
    <property type="entry name" value="EP450I"/>
</dbReference>
<proteinExistence type="inferred from homology"/>
<comment type="caution">
    <text evidence="8">The sequence shown here is derived from an EMBL/GenBank/DDBJ whole genome shotgun (WGS) entry which is preliminary data.</text>
</comment>
<keyword evidence="7" id="KW-1133">Transmembrane helix</keyword>
<comment type="similarity">
    <text evidence="1 6">Belongs to the cytochrome P450 family.</text>
</comment>
<dbReference type="OrthoDB" id="2789670at2759"/>
<keyword evidence="6" id="KW-0560">Oxidoreductase</keyword>
<dbReference type="PANTHER" id="PTHR24300">
    <property type="entry name" value="CYTOCHROME P450 508A4-RELATED"/>
    <property type="match status" value="1"/>
</dbReference>
<evidence type="ECO:0000256" key="5">
    <source>
        <dbReference type="PIRSR" id="PIRSR602401-1"/>
    </source>
</evidence>
<comment type="cofactor">
    <cofactor evidence="5">
        <name>heme</name>
        <dbReference type="ChEBI" id="CHEBI:30413"/>
    </cofactor>
</comment>
<feature type="binding site" description="axial binding residue" evidence="5">
    <location>
        <position position="356"/>
    </location>
    <ligand>
        <name>heme</name>
        <dbReference type="ChEBI" id="CHEBI:30413"/>
    </ligand>
    <ligandPart>
        <name>Fe</name>
        <dbReference type="ChEBI" id="CHEBI:18248"/>
    </ligandPart>
</feature>
<dbReference type="AlphaFoldDB" id="A0A1W0WNX5"/>
<evidence type="ECO:0000256" key="6">
    <source>
        <dbReference type="RuleBase" id="RU000461"/>
    </source>
</evidence>
<dbReference type="PROSITE" id="PS00086">
    <property type="entry name" value="CYTOCHROME_P450"/>
    <property type="match status" value="1"/>
</dbReference>
<organism evidence="8 9">
    <name type="scientific">Hypsibius exemplaris</name>
    <name type="common">Freshwater tardigrade</name>
    <dbReference type="NCBI Taxonomy" id="2072580"/>
    <lineage>
        <taxon>Eukaryota</taxon>
        <taxon>Metazoa</taxon>
        <taxon>Ecdysozoa</taxon>
        <taxon>Tardigrada</taxon>
        <taxon>Eutardigrada</taxon>
        <taxon>Parachela</taxon>
        <taxon>Hypsibioidea</taxon>
        <taxon>Hypsibiidae</taxon>
        <taxon>Hypsibius</taxon>
    </lineage>
</organism>
<evidence type="ECO:0000256" key="4">
    <source>
        <dbReference type="ARBA" id="ARBA00023033"/>
    </source>
</evidence>
<keyword evidence="5 6" id="KW-0349">Heme</keyword>
<dbReference type="InterPro" id="IPR050182">
    <property type="entry name" value="Cytochrome_P450_fam2"/>
</dbReference>
<dbReference type="Pfam" id="PF00067">
    <property type="entry name" value="p450"/>
    <property type="match status" value="2"/>
</dbReference>
<evidence type="ECO:0000256" key="1">
    <source>
        <dbReference type="ARBA" id="ARBA00010617"/>
    </source>
</evidence>
<keyword evidence="7" id="KW-0812">Transmembrane</keyword>
<keyword evidence="2 5" id="KW-0479">Metal-binding</keyword>
<gene>
    <name evidence="8" type="ORF">BV898_09044</name>
</gene>
<dbReference type="PANTHER" id="PTHR24300:SF403">
    <property type="entry name" value="CYTOCHROME P450 306A1"/>
    <property type="match status" value="1"/>
</dbReference>
<sequence length="411" mass="46204">MEVLTFAALVTIICFILYLWLYTGRPKNFPPGPPGLPVFGNLLSYGAMLHLSMLKWKEQYGDVFSVYEGSTRYVILNNYDTVRKVFAEELAAGRPTTAVRGSNRATLGGGTGLVFSEGDLWRTHRCFALSTLRDLGMGKTWLEETILKEMEEACAIFRQTNQRPFNPRETVCNSVANVISALIFGERFDLSDPEFSGLVKKIGLHFAKPQLRTSLFVAGTDTTAITSLWLMAYMLQHPEVMRTVQEEIDANVGRGNLITSTERARLPYTEAVILEVQRRASPTPFGIPHRAREQMTINGFTIPKGTVVAANFYSIHRDPRWWTDPEVFNPDRFLGDHGKVLRPDGFSPFGVGKRFCVGESLAKTELFIFFANVMQRFTLQLPPGKTISVDDYTYGTVMAPNPFELVFVPRS</sequence>
<keyword evidence="4 6" id="KW-0503">Monooxygenase</keyword>
<dbReference type="GO" id="GO:0006082">
    <property type="term" value="P:organic acid metabolic process"/>
    <property type="evidence" value="ECO:0007669"/>
    <property type="project" value="TreeGrafter"/>
</dbReference>
<dbReference type="PRINTS" id="PR00385">
    <property type="entry name" value="P450"/>
</dbReference>
<dbReference type="InterPro" id="IPR017972">
    <property type="entry name" value="Cyt_P450_CS"/>
</dbReference>
<dbReference type="GO" id="GO:0020037">
    <property type="term" value="F:heme binding"/>
    <property type="evidence" value="ECO:0007669"/>
    <property type="project" value="InterPro"/>
</dbReference>
<dbReference type="GO" id="GO:0006805">
    <property type="term" value="P:xenobiotic metabolic process"/>
    <property type="evidence" value="ECO:0007669"/>
    <property type="project" value="TreeGrafter"/>
</dbReference>
<evidence type="ECO:0000256" key="7">
    <source>
        <dbReference type="SAM" id="Phobius"/>
    </source>
</evidence>
<keyword evidence="3 5" id="KW-0408">Iron</keyword>
<keyword evidence="7" id="KW-0472">Membrane</keyword>
<reference evidence="9" key="1">
    <citation type="submission" date="2017-01" db="EMBL/GenBank/DDBJ databases">
        <title>Comparative genomics of anhydrobiosis in the tardigrade Hypsibius dujardini.</title>
        <authorList>
            <person name="Yoshida Y."/>
            <person name="Koutsovoulos G."/>
            <person name="Laetsch D."/>
            <person name="Stevens L."/>
            <person name="Kumar S."/>
            <person name="Horikawa D."/>
            <person name="Ishino K."/>
            <person name="Komine S."/>
            <person name="Tomita M."/>
            <person name="Blaxter M."/>
            <person name="Arakawa K."/>
        </authorList>
    </citation>
    <scope>NUCLEOTIDE SEQUENCE [LARGE SCALE GENOMIC DNA]</scope>
    <source>
        <strain evidence="9">Z151</strain>
    </source>
</reference>
<name>A0A1W0WNX5_HYPEX</name>
<evidence type="ECO:0000256" key="3">
    <source>
        <dbReference type="ARBA" id="ARBA00023004"/>
    </source>
</evidence>
<accession>A0A1W0WNX5</accession>
<dbReference type="GO" id="GO:0016712">
    <property type="term" value="F:oxidoreductase activity, acting on paired donors, with incorporation or reduction of molecular oxygen, reduced flavin or flavoprotein as one donor, and incorporation of one atom of oxygen"/>
    <property type="evidence" value="ECO:0007669"/>
    <property type="project" value="TreeGrafter"/>
</dbReference>
<evidence type="ECO:0000313" key="9">
    <source>
        <dbReference type="Proteomes" id="UP000192578"/>
    </source>
</evidence>
<dbReference type="SUPFAM" id="SSF48264">
    <property type="entry name" value="Cytochrome P450"/>
    <property type="match status" value="1"/>
</dbReference>
<dbReference type="Gene3D" id="1.10.630.10">
    <property type="entry name" value="Cytochrome P450"/>
    <property type="match status" value="2"/>
</dbReference>
<dbReference type="Proteomes" id="UP000192578">
    <property type="component" value="Unassembled WGS sequence"/>
</dbReference>
<keyword evidence="9" id="KW-1185">Reference proteome</keyword>
<evidence type="ECO:0000313" key="8">
    <source>
        <dbReference type="EMBL" id="OQV16872.1"/>
    </source>
</evidence>
<evidence type="ECO:0000256" key="2">
    <source>
        <dbReference type="ARBA" id="ARBA00022723"/>
    </source>
</evidence>
<dbReference type="GO" id="GO:0005737">
    <property type="term" value="C:cytoplasm"/>
    <property type="evidence" value="ECO:0007669"/>
    <property type="project" value="TreeGrafter"/>
</dbReference>
<dbReference type="GO" id="GO:0008395">
    <property type="term" value="F:steroid hydroxylase activity"/>
    <property type="evidence" value="ECO:0007669"/>
    <property type="project" value="TreeGrafter"/>
</dbReference>
<dbReference type="InterPro" id="IPR002401">
    <property type="entry name" value="Cyt_P450_E_grp-I"/>
</dbReference>